<protein>
    <submittedName>
        <fullName evidence="1">Uncharacterized protein</fullName>
    </submittedName>
</protein>
<name>A0A0F9T176_9ZZZZ</name>
<sequence length="48" mass="5713">MSTNLGKEDPRRKKVWKIINLIQSNQFLVHHEELGIKYFTENSKKVIT</sequence>
<accession>A0A0F9T176</accession>
<proteinExistence type="predicted"/>
<organism evidence="1">
    <name type="scientific">marine sediment metagenome</name>
    <dbReference type="NCBI Taxonomy" id="412755"/>
    <lineage>
        <taxon>unclassified sequences</taxon>
        <taxon>metagenomes</taxon>
        <taxon>ecological metagenomes</taxon>
    </lineage>
</organism>
<comment type="caution">
    <text evidence="1">The sequence shown here is derived from an EMBL/GenBank/DDBJ whole genome shotgun (WGS) entry which is preliminary data.</text>
</comment>
<reference evidence="1" key="1">
    <citation type="journal article" date="2015" name="Nature">
        <title>Complex archaea that bridge the gap between prokaryotes and eukaryotes.</title>
        <authorList>
            <person name="Spang A."/>
            <person name="Saw J.H."/>
            <person name="Jorgensen S.L."/>
            <person name="Zaremba-Niedzwiedzka K."/>
            <person name="Martijn J."/>
            <person name="Lind A.E."/>
            <person name="van Eijk R."/>
            <person name="Schleper C."/>
            <person name="Guy L."/>
            <person name="Ettema T.J."/>
        </authorList>
    </citation>
    <scope>NUCLEOTIDE SEQUENCE</scope>
</reference>
<dbReference type="EMBL" id="LAZR01001558">
    <property type="protein sequence ID" value="KKN42766.1"/>
    <property type="molecule type" value="Genomic_DNA"/>
</dbReference>
<evidence type="ECO:0000313" key="1">
    <source>
        <dbReference type="EMBL" id="KKN42766.1"/>
    </source>
</evidence>
<gene>
    <name evidence="1" type="ORF">LCGC14_0710090</name>
</gene>
<dbReference type="AlphaFoldDB" id="A0A0F9T176"/>